<evidence type="ECO:0000259" key="12">
    <source>
        <dbReference type="PROSITE" id="PS51686"/>
    </source>
</evidence>
<dbReference type="PANTHER" id="PTHR22808:SF3">
    <property type="entry name" value="5-METHYLCYTOSINE RRNA METHYLTRANSFERASE NSUN4"/>
    <property type="match status" value="1"/>
</dbReference>
<dbReference type="eggNOG" id="KOG2198">
    <property type="taxonomic scope" value="Eukaryota"/>
</dbReference>
<evidence type="ECO:0000256" key="10">
    <source>
        <dbReference type="ARBA" id="ARBA00049302"/>
    </source>
</evidence>
<keyword evidence="8" id="KW-0496">Mitochondrion</keyword>
<dbReference type="Gene3D" id="3.40.50.150">
    <property type="entry name" value="Vaccinia Virus protein VP39"/>
    <property type="match status" value="1"/>
</dbReference>
<keyword evidence="2" id="KW-0698">rRNA processing</keyword>
<dbReference type="GO" id="GO:0003723">
    <property type="term" value="F:RNA binding"/>
    <property type="evidence" value="ECO:0007669"/>
    <property type="project" value="UniProtKB-UniRule"/>
</dbReference>
<keyword evidence="5 11" id="KW-0949">S-adenosyl-L-methionine</keyword>
<dbReference type="RefSeq" id="XP_004994922.1">
    <property type="nucleotide sequence ID" value="XM_004994865.1"/>
</dbReference>
<keyword evidence="3 11" id="KW-0489">Methyltransferase</keyword>
<evidence type="ECO:0000256" key="8">
    <source>
        <dbReference type="ARBA" id="ARBA00023128"/>
    </source>
</evidence>
<proteinExistence type="inferred from homology"/>
<dbReference type="InterPro" id="IPR023267">
    <property type="entry name" value="RCMT"/>
</dbReference>
<gene>
    <name evidence="13" type="ORF">PTSG_04026</name>
</gene>
<dbReference type="InterPro" id="IPR001678">
    <property type="entry name" value="MeTrfase_RsmB-F_NOP2_dom"/>
</dbReference>
<evidence type="ECO:0000313" key="13">
    <source>
        <dbReference type="EMBL" id="EGD83418.1"/>
    </source>
</evidence>
<name>F2U7K1_SALR5</name>
<dbReference type="GO" id="GO:0008173">
    <property type="term" value="F:RNA methyltransferase activity"/>
    <property type="evidence" value="ECO:0007669"/>
    <property type="project" value="InterPro"/>
</dbReference>
<dbReference type="InterPro" id="IPR029063">
    <property type="entry name" value="SAM-dependent_MTases_sf"/>
</dbReference>
<comment type="similarity">
    <text evidence="11">Belongs to the class I-like SAM-binding methyltransferase superfamily. RsmB/NOP family.</text>
</comment>
<dbReference type="OrthoDB" id="427002at2759"/>
<dbReference type="KEGG" id="sre:PTSG_04026"/>
<evidence type="ECO:0000256" key="9">
    <source>
        <dbReference type="ARBA" id="ARBA00042050"/>
    </source>
</evidence>
<dbReference type="InParanoid" id="F2U7K1"/>
<dbReference type="CDD" id="cd02440">
    <property type="entry name" value="AdoMet_MTases"/>
    <property type="match status" value="1"/>
</dbReference>
<dbReference type="Proteomes" id="UP000007799">
    <property type="component" value="Unassembled WGS sequence"/>
</dbReference>
<reference evidence="13" key="1">
    <citation type="submission" date="2009-08" db="EMBL/GenBank/DDBJ databases">
        <title>Annotation of Salpingoeca rosetta.</title>
        <authorList>
            <consortium name="The Broad Institute Genome Sequencing Platform"/>
            <person name="Russ C."/>
            <person name="Cuomo C."/>
            <person name="Burger G."/>
            <person name="Gray M.W."/>
            <person name="Holland P.W.H."/>
            <person name="King N."/>
            <person name="Lang F.B.F."/>
            <person name="Roger A.J."/>
            <person name="Ruiz-Trillo I."/>
            <person name="Young S.K."/>
            <person name="Zeng Q."/>
            <person name="Gargeya S."/>
            <person name="Alvarado L."/>
            <person name="Berlin A."/>
            <person name="Chapman S.B."/>
            <person name="Chen Z."/>
            <person name="Freedman E."/>
            <person name="Gellesch M."/>
            <person name="Goldberg J."/>
            <person name="Griggs A."/>
            <person name="Gujja S."/>
            <person name="Heilman E."/>
            <person name="Heiman D."/>
            <person name="Howarth C."/>
            <person name="Mehta T."/>
            <person name="Neiman D."/>
            <person name="Pearson M."/>
            <person name="Roberts A."/>
            <person name="Saif S."/>
            <person name="Shea T."/>
            <person name="Shenoy N."/>
            <person name="Sisk P."/>
            <person name="Stolte C."/>
            <person name="Sykes S."/>
            <person name="White J."/>
            <person name="Yandava C."/>
            <person name="Haas B."/>
            <person name="Nusbaum C."/>
            <person name="Birren B."/>
        </authorList>
    </citation>
    <scope>NUCLEOTIDE SEQUENCE [LARGE SCALE GENOMIC DNA]</scope>
    <source>
        <strain evidence="13">ATCC 50818</strain>
    </source>
</reference>
<dbReference type="GeneID" id="16075500"/>
<sequence>MPPRGAVVFEKHYQAIFGDRWAKLRECLKAPVQHVARLNGFARDEALTYLPDDAKPVQGLPDCFVAPHFEPPQPMAESGLMPYYLMDGASIFPALALDVEEGDCVLDMCAAPGGKSLILAEHLGDRGLLTSNDPSAARRARLGRVLREYIPAHIHAACVQVTGHDGAKWNRFEQNAFDKILLDAPCSSDRQHVQHVLEESKQLKEWSGSRIKQNAKRQEDMLVAAIDIVRVGGRIVYSTCALSGYENDRVIHRVLKRRKDQIKVVQPQEPVVGDKTKYGVHILPDSTQWGPIFYAVLERVA</sequence>
<dbReference type="FunCoup" id="F2U7K1">
    <property type="interactions" value="693"/>
</dbReference>
<dbReference type="SUPFAM" id="SSF53335">
    <property type="entry name" value="S-adenosyl-L-methionine-dependent methyltransferases"/>
    <property type="match status" value="1"/>
</dbReference>
<protein>
    <recommendedName>
        <fullName evidence="9">NOL1/NOP2/Sun domain family member 4</fullName>
    </recommendedName>
</protein>
<dbReference type="PANTHER" id="PTHR22808">
    <property type="entry name" value="NCL1 YEAST -RELATED NOL1/NOP2/FMU SUN DOMAIN-CONTAINING"/>
    <property type="match status" value="1"/>
</dbReference>
<dbReference type="GO" id="GO:0031167">
    <property type="term" value="P:rRNA methylation"/>
    <property type="evidence" value="ECO:0007669"/>
    <property type="project" value="TreeGrafter"/>
</dbReference>
<keyword evidence="4 11" id="KW-0808">Transferase</keyword>
<feature type="binding site" evidence="11">
    <location>
        <position position="165"/>
    </location>
    <ligand>
        <name>S-adenosyl-L-methionine</name>
        <dbReference type="ChEBI" id="CHEBI:59789"/>
    </ligand>
</feature>
<dbReference type="InterPro" id="IPR049560">
    <property type="entry name" value="MeTrfase_RsmB-F_NOP2_cat"/>
</dbReference>
<dbReference type="OMA" id="RHIIHAH"/>
<comment type="catalytic activity">
    <reaction evidence="10">
        <text>a cytidine in rRNA + S-adenosyl-L-methionine = a 5-methylcytidine in rRNA + S-adenosyl-L-homocysteine + H(+)</text>
        <dbReference type="Rhea" id="RHEA:61484"/>
        <dbReference type="Rhea" id="RHEA-COMP:15836"/>
        <dbReference type="Rhea" id="RHEA-COMP:15837"/>
        <dbReference type="ChEBI" id="CHEBI:15378"/>
        <dbReference type="ChEBI" id="CHEBI:57856"/>
        <dbReference type="ChEBI" id="CHEBI:59789"/>
        <dbReference type="ChEBI" id="CHEBI:74483"/>
        <dbReference type="ChEBI" id="CHEBI:82748"/>
    </reaction>
</comment>
<comment type="subcellular location">
    <subcellularLocation>
        <location evidence="1">Mitochondrion</location>
    </subcellularLocation>
</comment>
<evidence type="ECO:0000256" key="5">
    <source>
        <dbReference type="ARBA" id="ARBA00022691"/>
    </source>
</evidence>
<dbReference type="AlphaFoldDB" id="F2U7K1"/>
<keyword evidence="7" id="KW-0809">Transit peptide</keyword>
<feature type="binding site" evidence="11">
    <location>
        <position position="133"/>
    </location>
    <ligand>
        <name>S-adenosyl-L-methionine</name>
        <dbReference type="ChEBI" id="CHEBI:59789"/>
    </ligand>
</feature>
<accession>F2U7K1</accession>
<feature type="active site" description="Nucleophile" evidence="11">
    <location>
        <position position="240"/>
    </location>
</feature>
<evidence type="ECO:0000256" key="3">
    <source>
        <dbReference type="ARBA" id="ARBA00022603"/>
    </source>
</evidence>
<feature type="binding site" evidence="11">
    <location>
        <begin position="109"/>
        <end position="115"/>
    </location>
    <ligand>
        <name>S-adenosyl-L-methionine</name>
        <dbReference type="ChEBI" id="CHEBI:59789"/>
    </ligand>
</feature>
<evidence type="ECO:0000256" key="7">
    <source>
        <dbReference type="ARBA" id="ARBA00022946"/>
    </source>
</evidence>
<feature type="domain" description="SAM-dependent MTase RsmB/NOP-type" evidence="12">
    <location>
        <begin position="7"/>
        <end position="300"/>
    </location>
</feature>
<organism evidence="14">
    <name type="scientific">Salpingoeca rosetta (strain ATCC 50818 / BSB-021)</name>
    <dbReference type="NCBI Taxonomy" id="946362"/>
    <lineage>
        <taxon>Eukaryota</taxon>
        <taxon>Choanoflagellata</taxon>
        <taxon>Craspedida</taxon>
        <taxon>Salpingoecidae</taxon>
        <taxon>Salpingoeca</taxon>
    </lineage>
</organism>
<evidence type="ECO:0000256" key="1">
    <source>
        <dbReference type="ARBA" id="ARBA00004173"/>
    </source>
</evidence>
<dbReference type="STRING" id="946362.F2U7K1"/>
<keyword evidence="6 11" id="KW-0694">RNA-binding</keyword>
<feature type="binding site" evidence="11">
    <location>
        <position position="183"/>
    </location>
    <ligand>
        <name>S-adenosyl-L-methionine</name>
        <dbReference type="ChEBI" id="CHEBI:59789"/>
    </ligand>
</feature>
<dbReference type="Pfam" id="PF01189">
    <property type="entry name" value="Methyltr_RsmB-F"/>
    <property type="match status" value="1"/>
</dbReference>
<dbReference type="GO" id="GO:0005762">
    <property type="term" value="C:mitochondrial large ribosomal subunit"/>
    <property type="evidence" value="ECO:0007669"/>
    <property type="project" value="TreeGrafter"/>
</dbReference>
<evidence type="ECO:0000256" key="6">
    <source>
        <dbReference type="ARBA" id="ARBA00022884"/>
    </source>
</evidence>
<evidence type="ECO:0000313" key="14">
    <source>
        <dbReference type="Proteomes" id="UP000007799"/>
    </source>
</evidence>
<dbReference type="PRINTS" id="PR02008">
    <property type="entry name" value="RCMTFAMILY"/>
</dbReference>
<evidence type="ECO:0000256" key="2">
    <source>
        <dbReference type="ARBA" id="ARBA00022552"/>
    </source>
</evidence>
<keyword evidence="14" id="KW-1185">Reference proteome</keyword>
<dbReference type="EMBL" id="GL832963">
    <property type="protein sequence ID" value="EGD83418.1"/>
    <property type="molecule type" value="Genomic_DNA"/>
</dbReference>
<dbReference type="PROSITE" id="PS51686">
    <property type="entry name" value="SAM_MT_RSMB_NOP"/>
    <property type="match status" value="1"/>
</dbReference>
<evidence type="ECO:0000256" key="4">
    <source>
        <dbReference type="ARBA" id="ARBA00022679"/>
    </source>
</evidence>
<evidence type="ECO:0000256" key="11">
    <source>
        <dbReference type="PROSITE-ProRule" id="PRU01023"/>
    </source>
</evidence>